<dbReference type="GO" id="GO:0005576">
    <property type="term" value="C:extracellular region"/>
    <property type="evidence" value="ECO:0007669"/>
    <property type="project" value="UniProtKB-SubCell"/>
</dbReference>
<dbReference type="EC" id="3.4.23.24" evidence="4"/>
<dbReference type="HOGENOM" id="CLU_013253_9_1_1"/>
<dbReference type="PRINTS" id="PR00792">
    <property type="entry name" value="PEPSIN"/>
</dbReference>
<keyword evidence="11" id="KW-0865">Zymogen</keyword>
<keyword evidence="7" id="KW-0165">Cleavage on pair of basic residues</keyword>
<evidence type="ECO:0000256" key="4">
    <source>
        <dbReference type="ARBA" id="ARBA00013207"/>
    </source>
</evidence>
<dbReference type="InterPro" id="IPR033876">
    <property type="entry name" value="SAP-like"/>
</dbReference>
<evidence type="ECO:0000256" key="8">
    <source>
        <dbReference type="ARBA" id="ARBA00022729"/>
    </source>
</evidence>
<proteinExistence type="inferred from homology"/>
<evidence type="ECO:0000313" key="20">
    <source>
        <dbReference type="Proteomes" id="UP000000707"/>
    </source>
</evidence>
<feature type="signal peptide" evidence="17">
    <location>
        <begin position="1"/>
        <end position="21"/>
    </location>
</feature>
<feature type="region of interest" description="Disordered" evidence="16">
    <location>
        <begin position="539"/>
        <end position="563"/>
    </location>
</feature>
<dbReference type="EMBL" id="GL996512">
    <property type="protein sequence ID" value="EGV65668.1"/>
    <property type="molecule type" value="Genomic_DNA"/>
</dbReference>
<evidence type="ECO:0000256" key="10">
    <source>
        <dbReference type="ARBA" id="ARBA00022801"/>
    </source>
</evidence>
<dbReference type="GO" id="GO:0009277">
    <property type="term" value="C:fungal-type cell wall"/>
    <property type="evidence" value="ECO:0007669"/>
    <property type="project" value="TreeGrafter"/>
</dbReference>
<dbReference type="eggNOG" id="KOG1339">
    <property type="taxonomic scope" value="Eukaryota"/>
</dbReference>
<dbReference type="KEGG" id="cten:18246567"/>
<evidence type="ECO:0000256" key="12">
    <source>
        <dbReference type="ARBA" id="ARBA00023157"/>
    </source>
</evidence>
<feature type="domain" description="Peptidase A1" evidence="18">
    <location>
        <begin position="99"/>
        <end position="507"/>
    </location>
</feature>
<protein>
    <recommendedName>
        <fullName evidence="4">candidapepsin</fullName>
        <ecNumber evidence="4">3.4.23.24</ecNumber>
    </recommendedName>
</protein>
<comment type="catalytic activity">
    <reaction evidence="1">
        <text>Preferential cleavage at the carboxyl of hydrophobic amino acids, but fails to cleave 15-Leu-|-Tyr-16, 16-Tyr-|-Leu-17 and 24-Phe-|-Phe-25 of insulin B chain. Activates trypsinogen, and degrades keratin.</text>
        <dbReference type="EC" id="3.4.23.24"/>
    </reaction>
</comment>
<comment type="similarity">
    <text evidence="3 15">Belongs to the peptidase A1 family.</text>
</comment>
<dbReference type="SUPFAM" id="SSF50630">
    <property type="entry name" value="Acid proteases"/>
    <property type="match status" value="1"/>
</dbReference>
<dbReference type="STRING" id="590646.G3AXP9"/>
<dbReference type="PROSITE" id="PS51767">
    <property type="entry name" value="PEPTIDASE_A1"/>
    <property type="match status" value="1"/>
</dbReference>
<dbReference type="PROSITE" id="PS00141">
    <property type="entry name" value="ASP_PROTEASE"/>
    <property type="match status" value="2"/>
</dbReference>
<dbReference type="Proteomes" id="UP000000707">
    <property type="component" value="Unassembled WGS sequence"/>
</dbReference>
<dbReference type="OrthoDB" id="771136at2759"/>
<dbReference type="PANTHER" id="PTHR47965:SF12">
    <property type="entry name" value="ASPARTIC PROTEINASE 3-RELATED"/>
    <property type="match status" value="1"/>
</dbReference>
<dbReference type="InterPro" id="IPR001461">
    <property type="entry name" value="Aspartic_peptidase_A1"/>
</dbReference>
<feature type="active site" evidence="14">
    <location>
        <position position="401"/>
    </location>
</feature>
<evidence type="ECO:0000256" key="6">
    <source>
        <dbReference type="ARBA" id="ARBA00022670"/>
    </source>
</evidence>
<dbReference type="CDD" id="cd05474">
    <property type="entry name" value="SAP_like"/>
    <property type="match status" value="1"/>
</dbReference>
<keyword evidence="20" id="KW-1185">Reference proteome</keyword>
<keyword evidence="12" id="KW-1015">Disulfide bond</keyword>
<feature type="active site" evidence="14">
    <location>
        <position position="117"/>
    </location>
</feature>
<feature type="compositionally biased region" description="Low complexity" evidence="16">
    <location>
        <begin position="539"/>
        <end position="551"/>
    </location>
</feature>
<accession>G3AXP9</accession>
<comment type="subcellular location">
    <subcellularLocation>
        <location evidence="2">Secreted</location>
    </subcellularLocation>
</comment>
<evidence type="ECO:0000256" key="14">
    <source>
        <dbReference type="PIRSR" id="PIRSR601461-1"/>
    </source>
</evidence>
<evidence type="ECO:0000256" key="16">
    <source>
        <dbReference type="SAM" id="MobiDB-lite"/>
    </source>
</evidence>
<evidence type="ECO:0000256" key="2">
    <source>
        <dbReference type="ARBA" id="ARBA00004613"/>
    </source>
</evidence>
<evidence type="ECO:0000256" key="15">
    <source>
        <dbReference type="RuleBase" id="RU000454"/>
    </source>
</evidence>
<evidence type="ECO:0000256" key="17">
    <source>
        <dbReference type="SAM" id="SignalP"/>
    </source>
</evidence>
<gene>
    <name evidence="19" type="ORF">CANTEDRAFT_112537</name>
</gene>
<keyword evidence="5" id="KW-0964">Secreted</keyword>
<dbReference type="GO" id="GO:0006508">
    <property type="term" value="P:proteolysis"/>
    <property type="evidence" value="ECO:0007669"/>
    <property type="project" value="UniProtKB-KW"/>
</dbReference>
<evidence type="ECO:0000256" key="3">
    <source>
        <dbReference type="ARBA" id="ARBA00007447"/>
    </source>
</evidence>
<dbReference type="GO" id="GO:0004190">
    <property type="term" value="F:aspartic-type endopeptidase activity"/>
    <property type="evidence" value="ECO:0007669"/>
    <property type="project" value="UniProtKB-KW"/>
</dbReference>
<name>G3AXP9_CANTC</name>
<evidence type="ECO:0000256" key="9">
    <source>
        <dbReference type="ARBA" id="ARBA00022750"/>
    </source>
</evidence>
<dbReference type="PANTHER" id="PTHR47965">
    <property type="entry name" value="ASPARTYL PROTEASE-RELATED"/>
    <property type="match status" value="1"/>
</dbReference>
<keyword evidence="8 17" id="KW-0732">Signal</keyword>
<evidence type="ECO:0000256" key="7">
    <source>
        <dbReference type="ARBA" id="ARBA00022685"/>
    </source>
</evidence>
<dbReference type="InterPro" id="IPR033121">
    <property type="entry name" value="PEPTIDASE_A1"/>
</dbReference>
<dbReference type="AlphaFoldDB" id="G3AXP9"/>
<keyword evidence="13" id="KW-0325">Glycoprotein</keyword>
<evidence type="ECO:0000256" key="13">
    <source>
        <dbReference type="ARBA" id="ARBA00023180"/>
    </source>
</evidence>
<evidence type="ECO:0000259" key="18">
    <source>
        <dbReference type="PROSITE" id="PS51767"/>
    </source>
</evidence>
<evidence type="ECO:0000256" key="5">
    <source>
        <dbReference type="ARBA" id="ARBA00022525"/>
    </source>
</evidence>
<evidence type="ECO:0000256" key="11">
    <source>
        <dbReference type="ARBA" id="ARBA00023145"/>
    </source>
</evidence>
<dbReference type="Pfam" id="PF00026">
    <property type="entry name" value="Asp"/>
    <property type="match status" value="2"/>
</dbReference>
<sequence>MKLGPLTASILASWHVGMAAATQVETTVVPTEQPGFFALNFEIQRGNSKTDMGTERTPRLIRRMLSDEEQASSPLFERGRKVWRRDFFEMTLENADTFYLTELEIGSNGDKNQVLVDTGSSDLWVMAHDVDCHAESSSASTKKRDLGLHVGDIFVHPHEDSISPTKTEKLQGKANANSILSAFGITTDSPFGGSGGSGSGSGSAVAVAVATDSGSTTNTCTSYGSFNTANSESFTRNSSAPAFSIRYADGTSAEGIWGYDDVKISNATVNNLSFAVSNDTSSNIGVLGIGLAMLEVTYSSGTSNAYTYENLPARLASQNIIAKNAYSLYLGSSDSKTGTVLFGAVDHAKYSGTLQTVPIVNTLESYGYESPIRLEINVDEISLTNSDSVQVNSNGYTALLDSGSTLSYFPQSLLEKTASTLGLDYSNSVGAYLIDCDVSGDTSIDFTFSGINISCPISHFVVQVTSGTCAFGILAQSSSSDYLLLGDNFLRNAYVVYDLEDLTISLAQVNHSDEEDIEVISSNIPQASSVVSAATAANSGGSESTASGSVTLSNSDTDSSRDSGAIRMVPKLMTAAAFVGVILAL</sequence>
<organism evidence="20">
    <name type="scientific">Candida tenuis (strain ATCC 10573 / BCRC 21748 / CBS 615 / JCM 9827 / NBRC 10315 / NRRL Y-1498 / VKM Y-70)</name>
    <name type="common">Yeast</name>
    <name type="synonym">Yamadazyma tenuis</name>
    <dbReference type="NCBI Taxonomy" id="590646"/>
    <lineage>
        <taxon>Eukaryota</taxon>
        <taxon>Fungi</taxon>
        <taxon>Dikarya</taxon>
        <taxon>Ascomycota</taxon>
        <taxon>Saccharomycotina</taxon>
        <taxon>Pichiomycetes</taxon>
        <taxon>Debaryomycetaceae</taxon>
        <taxon>Yamadazyma</taxon>
    </lineage>
</organism>
<dbReference type="GeneID" id="18246567"/>
<keyword evidence="10 15" id="KW-0378">Hydrolase</keyword>
<dbReference type="InterPro" id="IPR001969">
    <property type="entry name" value="Aspartic_peptidase_AS"/>
</dbReference>
<dbReference type="MEROPS" id="A01.067"/>
<evidence type="ECO:0000256" key="1">
    <source>
        <dbReference type="ARBA" id="ARBA00001675"/>
    </source>
</evidence>
<dbReference type="InterPro" id="IPR021109">
    <property type="entry name" value="Peptidase_aspartic_dom_sf"/>
</dbReference>
<keyword evidence="9 15" id="KW-0064">Aspartyl protease</keyword>
<dbReference type="GO" id="GO:0031505">
    <property type="term" value="P:fungal-type cell wall organization"/>
    <property type="evidence" value="ECO:0007669"/>
    <property type="project" value="TreeGrafter"/>
</dbReference>
<reference evidence="19 20" key="1">
    <citation type="journal article" date="2011" name="Proc. Natl. Acad. Sci. U.S.A.">
        <title>Comparative genomics of xylose-fermenting fungi for enhanced biofuel production.</title>
        <authorList>
            <person name="Wohlbach D.J."/>
            <person name="Kuo A."/>
            <person name="Sato T.K."/>
            <person name="Potts K.M."/>
            <person name="Salamov A.A."/>
            <person name="LaButti K.M."/>
            <person name="Sun H."/>
            <person name="Clum A."/>
            <person name="Pangilinan J.L."/>
            <person name="Lindquist E.A."/>
            <person name="Lucas S."/>
            <person name="Lapidus A."/>
            <person name="Jin M."/>
            <person name="Gunawan C."/>
            <person name="Balan V."/>
            <person name="Dale B.E."/>
            <person name="Jeffries T.W."/>
            <person name="Zinkel R."/>
            <person name="Barry K.W."/>
            <person name="Grigoriev I.V."/>
            <person name="Gasch A.P."/>
        </authorList>
    </citation>
    <scope>NUCLEOTIDE SEQUENCE [LARGE SCALE GENOMIC DNA]</scope>
    <source>
        <strain evidence="20">ATCC 10573 / BCRC 21748 / CBS 615 / JCM 9827 / NBRC 10315 / NRRL Y-1498 / VKM Y-70</strain>
    </source>
</reference>
<evidence type="ECO:0000313" key="19">
    <source>
        <dbReference type="EMBL" id="EGV65668.1"/>
    </source>
</evidence>
<feature type="chain" id="PRO_5003442749" description="candidapepsin" evidence="17">
    <location>
        <begin position="22"/>
        <end position="585"/>
    </location>
</feature>
<keyword evidence="6 15" id="KW-0645">Protease</keyword>
<dbReference type="Gene3D" id="2.40.70.10">
    <property type="entry name" value="Acid Proteases"/>
    <property type="match status" value="2"/>
</dbReference>